<protein>
    <submittedName>
        <fullName evidence="1">Acyltransferase</fullName>
    </submittedName>
</protein>
<keyword evidence="1" id="KW-0808">Transferase</keyword>
<dbReference type="AlphaFoldDB" id="A0A9X1SJP5"/>
<organism evidence="1 2">
    <name type="scientific">Limnobaculum eriocheiris</name>
    <dbReference type="NCBI Taxonomy" id="2897391"/>
    <lineage>
        <taxon>Bacteria</taxon>
        <taxon>Pseudomonadati</taxon>
        <taxon>Pseudomonadota</taxon>
        <taxon>Gammaproteobacteria</taxon>
        <taxon>Enterobacterales</taxon>
        <taxon>Budviciaceae</taxon>
        <taxon>Limnobaculum</taxon>
    </lineage>
</organism>
<dbReference type="PANTHER" id="PTHR23416:SF78">
    <property type="entry name" value="LIPOPOLYSACCHARIDE BIOSYNTHESIS O-ACETYL TRANSFERASE WBBJ-RELATED"/>
    <property type="match status" value="1"/>
</dbReference>
<keyword evidence="2" id="KW-1185">Reference proteome</keyword>
<dbReference type="InterPro" id="IPR051159">
    <property type="entry name" value="Hexapeptide_acetyltransf"/>
</dbReference>
<sequence>MLYKLKWFLSAIILSIFLKKIGFPTYIAWPIFSCGLKRVTIGKRVRIFPGSRIETHGDGIIDIKDNVAIGQNFHITSGCNLIIGEGTLITANVVITNIDHDYSDIIIPIHCQQFILSDTIIGRNCFIGSGAIIQAGTVLGEHCIVGANAVVKGIFPPYSVIVGVPAKIVKCYNFESGSWINSHHT</sequence>
<dbReference type="PANTHER" id="PTHR23416">
    <property type="entry name" value="SIALIC ACID SYNTHASE-RELATED"/>
    <property type="match status" value="1"/>
</dbReference>
<proteinExistence type="predicted"/>
<evidence type="ECO:0000313" key="1">
    <source>
        <dbReference type="EMBL" id="MCD1124790.1"/>
    </source>
</evidence>
<reference evidence="1" key="1">
    <citation type="submission" date="2021-11" db="EMBL/GenBank/DDBJ databases">
        <title>Jinshanibacter sp. isolated from one year old Eriocheir sinensis.</title>
        <authorList>
            <person name="Li J.-Y."/>
            <person name="He W."/>
            <person name="Gao T.-H."/>
        </authorList>
    </citation>
    <scope>NUCLEOTIDE SEQUENCE</scope>
    <source>
        <strain evidence="1">LJY008</strain>
    </source>
</reference>
<dbReference type="InterPro" id="IPR011004">
    <property type="entry name" value="Trimer_LpxA-like_sf"/>
</dbReference>
<dbReference type="Pfam" id="PF00132">
    <property type="entry name" value="Hexapep"/>
    <property type="match status" value="1"/>
</dbReference>
<gene>
    <name evidence="1" type="ORF">LPW36_01865</name>
</gene>
<dbReference type="SUPFAM" id="SSF51161">
    <property type="entry name" value="Trimeric LpxA-like enzymes"/>
    <property type="match status" value="1"/>
</dbReference>
<evidence type="ECO:0000313" key="2">
    <source>
        <dbReference type="Proteomes" id="UP001139171"/>
    </source>
</evidence>
<dbReference type="InterPro" id="IPR001451">
    <property type="entry name" value="Hexapep"/>
</dbReference>
<dbReference type="Proteomes" id="UP001139171">
    <property type="component" value="Unassembled WGS sequence"/>
</dbReference>
<dbReference type="RefSeq" id="WP_230607800.1">
    <property type="nucleotide sequence ID" value="NZ_JAJNAG010000002.1"/>
</dbReference>
<name>A0A9X1SJP5_9GAMM</name>
<dbReference type="EMBL" id="JAJNAG010000002">
    <property type="protein sequence ID" value="MCD1124790.1"/>
    <property type="molecule type" value="Genomic_DNA"/>
</dbReference>
<accession>A0A9X1SJP5</accession>
<keyword evidence="1" id="KW-0012">Acyltransferase</keyword>
<dbReference type="CDD" id="cd04647">
    <property type="entry name" value="LbH_MAT_like"/>
    <property type="match status" value="1"/>
</dbReference>
<dbReference type="Gene3D" id="2.160.10.10">
    <property type="entry name" value="Hexapeptide repeat proteins"/>
    <property type="match status" value="1"/>
</dbReference>
<comment type="caution">
    <text evidence="1">The sequence shown here is derived from an EMBL/GenBank/DDBJ whole genome shotgun (WGS) entry which is preliminary data.</text>
</comment>
<dbReference type="GO" id="GO:0016746">
    <property type="term" value="F:acyltransferase activity"/>
    <property type="evidence" value="ECO:0007669"/>
    <property type="project" value="UniProtKB-KW"/>
</dbReference>